<dbReference type="Proteomes" id="UP000289856">
    <property type="component" value="Chromosome"/>
</dbReference>
<evidence type="ECO:0000313" key="2">
    <source>
        <dbReference type="Proteomes" id="UP000289856"/>
    </source>
</evidence>
<gene>
    <name evidence="1" type="ORF">KCTCHS21_53570</name>
</gene>
<reference evidence="1 2" key="1">
    <citation type="submission" date="2019-01" db="EMBL/GenBank/DDBJ databases">
        <title>Complete genome sequence of Cohnella hallensis HS21 isolated from Korean fir (Abies koreana) rhizospheric soil.</title>
        <authorList>
            <person name="Jiang L."/>
            <person name="Kang S.W."/>
            <person name="Kim S."/>
            <person name="Jung J."/>
            <person name="Kim C.Y."/>
            <person name="Kim D.H."/>
            <person name="Kim S.W."/>
            <person name="Lee J."/>
        </authorList>
    </citation>
    <scope>NUCLEOTIDE SEQUENCE [LARGE SCALE GENOMIC DNA]</scope>
    <source>
        <strain evidence="1 2">HS21</strain>
    </source>
</reference>
<dbReference type="RefSeq" id="WP_130615063.1">
    <property type="nucleotide sequence ID" value="NZ_AP019400.1"/>
</dbReference>
<dbReference type="OrthoDB" id="196248at2"/>
<name>A0A3T1DDB0_9BACL</name>
<dbReference type="EMBL" id="AP019400">
    <property type="protein sequence ID" value="BBI35958.1"/>
    <property type="molecule type" value="Genomic_DNA"/>
</dbReference>
<keyword evidence="2" id="KW-1185">Reference proteome</keyword>
<proteinExistence type="predicted"/>
<sequence>MTISKNGSRKISVGQETFNWVITPLVKGILVLNVQHDEYKGQLIRVNIESDINEFWIEFPNVESLNNKIVKPAEVATIITKAIKQGWSPRGRGSPLSFKLSGENLIPC</sequence>
<accession>A0A3T1DDB0</accession>
<dbReference type="KEGG" id="cohn:KCTCHS21_53570"/>
<evidence type="ECO:0000313" key="1">
    <source>
        <dbReference type="EMBL" id="BBI35958.1"/>
    </source>
</evidence>
<organism evidence="1 2">
    <name type="scientific">Cohnella abietis</name>
    <dbReference type="NCBI Taxonomy" id="2507935"/>
    <lineage>
        <taxon>Bacteria</taxon>
        <taxon>Bacillati</taxon>
        <taxon>Bacillota</taxon>
        <taxon>Bacilli</taxon>
        <taxon>Bacillales</taxon>
        <taxon>Paenibacillaceae</taxon>
        <taxon>Cohnella</taxon>
    </lineage>
</organism>
<protein>
    <submittedName>
        <fullName evidence="1">Uncharacterized protein</fullName>
    </submittedName>
</protein>
<dbReference type="AlphaFoldDB" id="A0A3T1DDB0"/>